<dbReference type="Pfam" id="PF00293">
    <property type="entry name" value="NUDIX"/>
    <property type="match status" value="1"/>
</dbReference>
<evidence type="ECO:0000256" key="2">
    <source>
        <dbReference type="ARBA" id="ARBA00022801"/>
    </source>
</evidence>
<proteinExistence type="inferred from homology"/>
<dbReference type="PROSITE" id="PS51462">
    <property type="entry name" value="NUDIX"/>
    <property type="match status" value="1"/>
</dbReference>
<evidence type="ECO:0000313" key="6">
    <source>
        <dbReference type="Proteomes" id="UP000273326"/>
    </source>
</evidence>
<dbReference type="EMBL" id="CP034465">
    <property type="protein sequence ID" value="AZP04719.1"/>
    <property type="molecule type" value="Genomic_DNA"/>
</dbReference>
<dbReference type="PRINTS" id="PR00502">
    <property type="entry name" value="NUDIXFAMILY"/>
</dbReference>
<dbReference type="CDD" id="cd18875">
    <property type="entry name" value="NUDIX_Hydrolase"/>
    <property type="match status" value="1"/>
</dbReference>
<feature type="domain" description="Nudix hydrolase" evidence="4">
    <location>
        <begin position="6"/>
        <end position="130"/>
    </location>
</feature>
<comment type="similarity">
    <text evidence="1 3">Belongs to the Nudix hydrolase family.</text>
</comment>
<dbReference type="KEGG" id="jeh:EJN90_08765"/>
<accession>A0A3Q9BKS4</accession>
<evidence type="ECO:0000256" key="3">
    <source>
        <dbReference type="RuleBase" id="RU003476"/>
    </source>
</evidence>
<name>A0A3Q9BKS4_9LACT</name>
<keyword evidence="2 3" id="KW-0378">Hydrolase</keyword>
<dbReference type="PROSITE" id="PS00893">
    <property type="entry name" value="NUDIX_BOX"/>
    <property type="match status" value="1"/>
</dbReference>
<evidence type="ECO:0000313" key="5">
    <source>
        <dbReference type="EMBL" id="AZP04719.1"/>
    </source>
</evidence>
<dbReference type="PANTHER" id="PTHR43736:SF1">
    <property type="entry name" value="DIHYDRONEOPTERIN TRIPHOSPHATE DIPHOSPHATASE"/>
    <property type="match status" value="1"/>
</dbReference>
<dbReference type="InterPro" id="IPR015797">
    <property type="entry name" value="NUDIX_hydrolase-like_dom_sf"/>
</dbReference>
<dbReference type="RefSeq" id="WP_126110403.1">
    <property type="nucleotide sequence ID" value="NZ_CP034465.1"/>
</dbReference>
<organism evidence="5 6">
    <name type="scientific">Jeotgalibaca ciconiae</name>
    <dbReference type="NCBI Taxonomy" id="2496265"/>
    <lineage>
        <taxon>Bacteria</taxon>
        <taxon>Bacillati</taxon>
        <taxon>Bacillota</taxon>
        <taxon>Bacilli</taxon>
        <taxon>Lactobacillales</taxon>
        <taxon>Carnobacteriaceae</taxon>
        <taxon>Jeotgalibaca</taxon>
    </lineage>
</organism>
<dbReference type="InterPro" id="IPR020476">
    <property type="entry name" value="Nudix_hydrolase"/>
</dbReference>
<dbReference type="InterPro" id="IPR000086">
    <property type="entry name" value="NUDIX_hydrolase_dom"/>
</dbReference>
<dbReference type="Proteomes" id="UP000273326">
    <property type="component" value="Chromosome"/>
</dbReference>
<dbReference type="PANTHER" id="PTHR43736">
    <property type="entry name" value="ADP-RIBOSE PYROPHOSPHATASE"/>
    <property type="match status" value="1"/>
</dbReference>
<dbReference type="Gene3D" id="3.90.79.10">
    <property type="entry name" value="Nucleoside Triphosphate Pyrophosphohydrolase"/>
    <property type="match status" value="1"/>
</dbReference>
<evidence type="ECO:0000259" key="4">
    <source>
        <dbReference type="PROSITE" id="PS51462"/>
    </source>
</evidence>
<dbReference type="OrthoDB" id="9008185at2"/>
<gene>
    <name evidence="5" type="ORF">EJN90_08765</name>
</gene>
<protein>
    <submittedName>
        <fullName evidence="5">8-oxo-dGTP diphosphatase</fullName>
    </submittedName>
</protein>
<evidence type="ECO:0000256" key="1">
    <source>
        <dbReference type="ARBA" id="ARBA00005582"/>
    </source>
</evidence>
<sequence>MARSEAAIFTNMCMIYDEKGNILVQDRRNKDWPGITFPGGHVERGESFVEAVTREVWEETGLKIQYPELCGVKQFQDKSDARYVVMFYKTKNYSGEISSSDEGEVYWINREDLKNYPLANDFEQMVEVFESDILSEFYYYRDEEKDWNLKLL</sequence>
<dbReference type="InterPro" id="IPR020084">
    <property type="entry name" value="NUDIX_hydrolase_CS"/>
</dbReference>
<reference evidence="6" key="1">
    <citation type="submission" date="2018-12" db="EMBL/GenBank/DDBJ databases">
        <title>Complete genome sequencing of Jeotgalibaca sp. H21T32.</title>
        <authorList>
            <person name="Bae J.-W."/>
            <person name="Lee S.-Y."/>
        </authorList>
    </citation>
    <scope>NUCLEOTIDE SEQUENCE [LARGE SCALE GENOMIC DNA]</scope>
    <source>
        <strain evidence="6">H21T32</strain>
    </source>
</reference>
<keyword evidence="6" id="KW-1185">Reference proteome</keyword>
<dbReference type="AlphaFoldDB" id="A0A3Q9BKS4"/>
<dbReference type="GO" id="GO:0016787">
    <property type="term" value="F:hydrolase activity"/>
    <property type="evidence" value="ECO:0007669"/>
    <property type="project" value="UniProtKB-KW"/>
</dbReference>
<dbReference type="SUPFAM" id="SSF55811">
    <property type="entry name" value="Nudix"/>
    <property type="match status" value="1"/>
</dbReference>